<reference evidence="2" key="3">
    <citation type="submission" date="2025-09" db="UniProtKB">
        <authorList>
            <consortium name="Ensembl"/>
        </authorList>
    </citation>
    <scope>IDENTIFICATION</scope>
    <source>
        <strain evidence="2">breed Abyssinian</strain>
    </source>
</reference>
<dbReference type="GeneTree" id="ENSGT00940000161265"/>
<dbReference type="PANTHER" id="PTHR11886:SF2">
    <property type="entry name" value="DYNEIN AXONEMAL LIGHT CHAIN 4"/>
    <property type="match status" value="1"/>
</dbReference>
<gene>
    <name evidence="2" type="primary">DNAL4</name>
</gene>
<dbReference type="Proteomes" id="UP000823872">
    <property type="component" value="Chromosome B4"/>
</dbReference>
<dbReference type="PANTHER" id="PTHR11886">
    <property type="entry name" value="DYNEIN LIGHT CHAIN"/>
    <property type="match status" value="1"/>
</dbReference>
<dbReference type="Ensembl" id="ENSFCTT00005038239.1">
    <property type="protein sequence ID" value="ENSFCTP00005026739.1"/>
    <property type="gene ID" value="ENSFCTG00005013421.1"/>
</dbReference>
<dbReference type="SMART" id="SM01375">
    <property type="entry name" value="Dynein_light"/>
    <property type="match status" value="1"/>
</dbReference>
<evidence type="ECO:0000256" key="1">
    <source>
        <dbReference type="SAM" id="MobiDB-lite"/>
    </source>
</evidence>
<sequence length="210" mass="23069">MGETEGKKDEADYKRLQTFPLVRHSDMPEEMRVETMELCVTACEKFSNNNESAAKMIKETMDKKFGSSWHVVIGEGFGFEITHEEEPVLSRDTGSFLPSSSGEEVTLQKPLPQPDPRLNKPLPLIGPLAPSSPALARGPTAFPHVLSSLPSRQAANLLYRLHLCTWAPMAEGVGVTEPPARLLGQECAHHEACFGRETWPASYFSSGTAC</sequence>
<accession>A0ABI7XVZ9</accession>
<evidence type="ECO:0000313" key="3">
    <source>
        <dbReference type="Proteomes" id="UP000823872"/>
    </source>
</evidence>
<dbReference type="InterPro" id="IPR037177">
    <property type="entry name" value="DLC_sf"/>
</dbReference>
<evidence type="ECO:0008006" key="4">
    <source>
        <dbReference type="Google" id="ProtNLM"/>
    </source>
</evidence>
<keyword evidence="3" id="KW-1185">Reference proteome</keyword>
<reference evidence="2 3" key="1">
    <citation type="submission" date="2021-02" db="EMBL/GenBank/DDBJ databases">
        <title>Safari Cat Assemblies.</title>
        <authorList>
            <person name="Bredemeyer K.R."/>
            <person name="Murphy W.J."/>
        </authorList>
    </citation>
    <scope>NUCLEOTIDE SEQUENCE [LARGE SCALE GENOMIC DNA]</scope>
</reference>
<feature type="compositionally biased region" description="Polar residues" evidence="1">
    <location>
        <begin position="92"/>
        <end position="103"/>
    </location>
</feature>
<feature type="region of interest" description="Disordered" evidence="1">
    <location>
        <begin position="90"/>
        <end position="116"/>
    </location>
</feature>
<reference evidence="2" key="2">
    <citation type="submission" date="2025-08" db="UniProtKB">
        <authorList>
            <consortium name="Ensembl"/>
        </authorList>
    </citation>
    <scope>IDENTIFICATION</scope>
    <source>
        <strain evidence="2">breed Abyssinian</strain>
    </source>
</reference>
<dbReference type="InterPro" id="IPR001372">
    <property type="entry name" value="Dynein_light_chain_typ-1/2"/>
</dbReference>
<evidence type="ECO:0000313" key="2">
    <source>
        <dbReference type="Ensembl" id="ENSFCTP00005026739.1"/>
    </source>
</evidence>
<dbReference type="Pfam" id="PF01221">
    <property type="entry name" value="Dynein_light"/>
    <property type="match status" value="1"/>
</dbReference>
<dbReference type="SUPFAM" id="SSF54648">
    <property type="entry name" value="DLC"/>
    <property type="match status" value="1"/>
</dbReference>
<proteinExistence type="predicted"/>
<protein>
    <recommendedName>
        <fullName evidence="4">Dynein light chain</fullName>
    </recommendedName>
</protein>
<dbReference type="Gene3D" id="3.30.740.10">
    <property type="entry name" value="Protein Inhibitor Of Neuronal Nitric Oxide Synthase"/>
    <property type="match status" value="1"/>
</dbReference>
<dbReference type="CDD" id="cd21453">
    <property type="entry name" value="DLC-like_DNAL4"/>
    <property type="match status" value="1"/>
</dbReference>
<organism evidence="2 3">
    <name type="scientific">Felis catus</name>
    <name type="common">Cat</name>
    <name type="synonym">Felis silvestris catus</name>
    <dbReference type="NCBI Taxonomy" id="9685"/>
    <lineage>
        <taxon>Eukaryota</taxon>
        <taxon>Metazoa</taxon>
        <taxon>Chordata</taxon>
        <taxon>Craniata</taxon>
        <taxon>Vertebrata</taxon>
        <taxon>Euteleostomi</taxon>
        <taxon>Mammalia</taxon>
        <taxon>Eutheria</taxon>
        <taxon>Laurasiatheria</taxon>
        <taxon>Carnivora</taxon>
        <taxon>Feliformia</taxon>
        <taxon>Felidae</taxon>
        <taxon>Felinae</taxon>
        <taxon>Felis</taxon>
    </lineage>
</organism>
<name>A0ABI7XVZ9_FELCA</name>